<reference evidence="1 2" key="1">
    <citation type="submission" date="2023-07" db="EMBL/GenBank/DDBJ databases">
        <authorList>
            <person name="Peeters C."/>
        </authorList>
    </citation>
    <scope>NUCLEOTIDE SEQUENCE [LARGE SCALE GENOMIC DNA]</scope>
    <source>
        <strain evidence="1 2">LMG 18101</strain>
    </source>
</reference>
<name>A0ABM9KDF2_9RALS</name>
<proteinExistence type="predicted"/>
<comment type="caution">
    <text evidence="1">The sequence shown here is derived from an EMBL/GenBank/DDBJ whole genome shotgun (WGS) entry which is preliminary data.</text>
</comment>
<dbReference type="Proteomes" id="UP001189757">
    <property type="component" value="Unassembled WGS sequence"/>
</dbReference>
<accession>A0ABM9KDF2</accession>
<keyword evidence="2" id="KW-1185">Reference proteome</keyword>
<evidence type="ECO:0000313" key="2">
    <source>
        <dbReference type="Proteomes" id="UP001189757"/>
    </source>
</evidence>
<protein>
    <recommendedName>
        <fullName evidence="3">TnsA endonuclease N-terminal domain-containing protein</fullName>
    </recommendedName>
</protein>
<dbReference type="RefSeq" id="WP_316682885.1">
    <property type="nucleotide sequence ID" value="NZ_CATZLL010000025.1"/>
</dbReference>
<gene>
    <name evidence="1" type="ORF">LMG18101_05121</name>
</gene>
<dbReference type="EMBL" id="CATZLL010000025">
    <property type="protein sequence ID" value="CAJ0822662.1"/>
    <property type="molecule type" value="Genomic_DNA"/>
</dbReference>
<evidence type="ECO:0000313" key="1">
    <source>
        <dbReference type="EMBL" id="CAJ0822662.1"/>
    </source>
</evidence>
<sequence>MWSSREHGHGGLRGRYVDFRGGVLRCIDPLRHTHVAFATELHFDNWLLHWAEPGVRRLLPHSERLTCLYRGHQLSLSPDLLLERNGIEIQIVNARETLASQARARTLEYVACAHEFSWSVRTSELIRGRPILLSNLDHLRQCAAIHADDRALWVSRTIATFLLSTATTTRGEVRERIHQEIPDTLVDAVLIRLHATGVLTIQLEEARYGQSTIILRK</sequence>
<evidence type="ECO:0008006" key="3">
    <source>
        <dbReference type="Google" id="ProtNLM"/>
    </source>
</evidence>
<organism evidence="1 2">
    <name type="scientific">Ralstonia flaminis</name>
    <dbReference type="NCBI Taxonomy" id="3058597"/>
    <lineage>
        <taxon>Bacteria</taxon>
        <taxon>Pseudomonadati</taxon>
        <taxon>Pseudomonadota</taxon>
        <taxon>Betaproteobacteria</taxon>
        <taxon>Burkholderiales</taxon>
        <taxon>Burkholderiaceae</taxon>
        <taxon>Ralstonia</taxon>
    </lineage>
</organism>